<reference evidence="2 3" key="1">
    <citation type="submission" date="2019-09" db="EMBL/GenBank/DDBJ databases">
        <title>Screening of Novel Bioactive Compounds from Soil-Associated.</title>
        <authorList>
            <person name="Zhao S."/>
        </authorList>
    </citation>
    <scope>NUCLEOTIDE SEQUENCE [LARGE SCALE GENOMIC DNA]</scope>
    <source>
        <strain evidence="2 3">HIT-DPA4</strain>
    </source>
</reference>
<sequence length="68" mass="7830">MSGGQSWRAHHRTGPKGAVRQVRKMPYDRKDTLWYQSPHIHPERPRRIRRMGGITSTVCLYPAMGGNT</sequence>
<comment type="caution">
    <text evidence="2">The sequence shown here is derived from an EMBL/GenBank/DDBJ whole genome shotgun (WGS) entry which is preliminary data.</text>
</comment>
<organism evidence="2 3">
    <name type="scientific">Streptomyces luteolifulvus</name>
    <dbReference type="NCBI Taxonomy" id="2615112"/>
    <lineage>
        <taxon>Bacteria</taxon>
        <taxon>Bacillati</taxon>
        <taxon>Actinomycetota</taxon>
        <taxon>Actinomycetes</taxon>
        <taxon>Kitasatosporales</taxon>
        <taxon>Streptomycetaceae</taxon>
        <taxon>Streptomyces</taxon>
    </lineage>
</organism>
<keyword evidence="3" id="KW-1185">Reference proteome</keyword>
<dbReference type="AlphaFoldDB" id="A0A6H9V3A0"/>
<dbReference type="EMBL" id="VZRB01000003">
    <property type="protein sequence ID" value="KAB1149278.1"/>
    <property type="molecule type" value="Genomic_DNA"/>
</dbReference>
<protein>
    <submittedName>
        <fullName evidence="2">Uncharacterized protein</fullName>
    </submittedName>
</protein>
<evidence type="ECO:0000256" key="1">
    <source>
        <dbReference type="SAM" id="MobiDB-lite"/>
    </source>
</evidence>
<feature type="region of interest" description="Disordered" evidence="1">
    <location>
        <begin position="1"/>
        <end position="23"/>
    </location>
</feature>
<accession>A0A6H9V3A0</accession>
<dbReference type="Proteomes" id="UP000442707">
    <property type="component" value="Unassembled WGS sequence"/>
</dbReference>
<gene>
    <name evidence="2" type="ORF">F7R91_05845</name>
</gene>
<proteinExistence type="predicted"/>
<evidence type="ECO:0000313" key="3">
    <source>
        <dbReference type="Proteomes" id="UP000442707"/>
    </source>
</evidence>
<name>A0A6H9V3A0_9ACTN</name>
<evidence type="ECO:0000313" key="2">
    <source>
        <dbReference type="EMBL" id="KAB1149278.1"/>
    </source>
</evidence>